<proteinExistence type="predicted"/>
<evidence type="ECO:0008006" key="3">
    <source>
        <dbReference type="Google" id="ProtNLM"/>
    </source>
</evidence>
<name>A0A841KWL5_9FIRM</name>
<gene>
    <name evidence="1" type="ORF">HNQ80_002752</name>
</gene>
<dbReference type="RefSeq" id="WP_184311167.1">
    <property type="nucleotide sequence ID" value="NZ_JACHEN010000016.1"/>
</dbReference>
<reference evidence="1 2" key="1">
    <citation type="submission" date="2020-08" db="EMBL/GenBank/DDBJ databases">
        <title>Genomic Encyclopedia of Type Strains, Phase IV (KMG-IV): sequencing the most valuable type-strain genomes for metagenomic binning, comparative biology and taxonomic classification.</title>
        <authorList>
            <person name="Goeker M."/>
        </authorList>
    </citation>
    <scope>NUCLEOTIDE SEQUENCE [LARGE SCALE GENOMIC DNA]</scope>
    <source>
        <strain evidence="1 2">DSM 103526</strain>
    </source>
</reference>
<sequence length="365" mass="40392">MMNIKYGKVTEVIIEKKKVTEVYVDVEGKKQKAINYNHLTGDIKIDDSVLLNTTAIDLGLGTGGYHFVICNLDRPERSISSKGHIMKLRYTPYQLKVFAAEEQESEYHHVFHDFQSLLGMPVIVGTLHSMLPAIIETLISLDPNIRIAYIMTDGAALPLDLSNLVFDLKENKKLCGTVTIGHAFGGDLECVNIYNGLIATKEILKADITVITMGPGIVGTGTKYGFTGIEQGNIVDAVTDLGGTPIAIPRISFTDQRPRHQGISHHSITVLDTICKTSAIVGIPIFEGMKHRFIEDQLMQTTIAQKHQITFRECEDIHGFLLNSSIKMKTMGRNLHQEIEFFTTAGLAGKLAIELLTGRLCKLVR</sequence>
<dbReference type="EMBL" id="JACHEN010000016">
    <property type="protein sequence ID" value="MBB6216648.1"/>
    <property type="molecule type" value="Genomic_DNA"/>
</dbReference>
<dbReference type="AlphaFoldDB" id="A0A841KWL5"/>
<protein>
    <recommendedName>
        <fullName evidence="3">DUF3866 domain-containing protein</fullName>
    </recommendedName>
</protein>
<dbReference type="InterPro" id="IPR024479">
    <property type="entry name" value="DUF3866"/>
</dbReference>
<accession>A0A841KWL5</accession>
<keyword evidence="2" id="KW-1185">Reference proteome</keyword>
<evidence type="ECO:0000313" key="1">
    <source>
        <dbReference type="EMBL" id="MBB6216648.1"/>
    </source>
</evidence>
<dbReference type="Proteomes" id="UP000579281">
    <property type="component" value="Unassembled WGS sequence"/>
</dbReference>
<evidence type="ECO:0000313" key="2">
    <source>
        <dbReference type="Proteomes" id="UP000579281"/>
    </source>
</evidence>
<comment type="caution">
    <text evidence="1">The sequence shown here is derived from an EMBL/GenBank/DDBJ whole genome shotgun (WGS) entry which is preliminary data.</text>
</comment>
<dbReference type="Pfam" id="PF12982">
    <property type="entry name" value="DUF3866"/>
    <property type="match status" value="1"/>
</dbReference>
<organism evidence="1 2">
    <name type="scientific">Anaerosolibacter carboniphilus</name>
    <dbReference type="NCBI Taxonomy" id="1417629"/>
    <lineage>
        <taxon>Bacteria</taxon>
        <taxon>Bacillati</taxon>
        <taxon>Bacillota</taxon>
        <taxon>Clostridia</taxon>
        <taxon>Peptostreptococcales</taxon>
        <taxon>Thermotaleaceae</taxon>
        <taxon>Anaerosolibacter</taxon>
    </lineage>
</organism>